<accession>A0A6J1E258</accession>
<dbReference type="RefSeq" id="XP_022158846.1">
    <property type="nucleotide sequence ID" value="XM_022303154.1"/>
</dbReference>
<feature type="transmembrane region" description="Helical" evidence="1">
    <location>
        <begin position="205"/>
        <end position="227"/>
    </location>
</feature>
<dbReference type="PANTHER" id="PTHR37726">
    <property type="entry name" value="TRANSMEMBRANE PROTEIN"/>
    <property type="match status" value="1"/>
</dbReference>
<sequence>MEKLSCPYHYFCDSIYAGDYPAAVDFLVLAFTVAAYMSTLSTMVAYTSSRPSQRLLLPSGPVSLPVFLLILAKGHRINAAFPLFLLGPAILNLVYISALSFESGADKDIKYVFLEASTMSGILHASLNLDSVILPYYTGLDALVGSTLSGGCPSCVCRDEALVVGGRLLSYRGWSRTTFVVVCALGARIVCRLSGEKATTKFGGVLRLLLEGLGWVLITLDSVYLSRNSLLEGAVYGGIFALVFVHVIKLVLRRWRRVCGGNEELEKV</sequence>
<dbReference type="KEGG" id="mcha:111025312"/>
<dbReference type="OrthoDB" id="657942at2759"/>
<protein>
    <submittedName>
        <fullName evidence="3">Uncharacterized protein LOC111025312</fullName>
    </submittedName>
</protein>
<feature type="transmembrane region" description="Helical" evidence="1">
    <location>
        <begin position="55"/>
        <end position="73"/>
    </location>
</feature>
<evidence type="ECO:0000313" key="3">
    <source>
        <dbReference type="RefSeq" id="XP_022158846.1"/>
    </source>
</evidence>
<dbReference type="AlphaFoldDB" id="A0A6J1E258"/>
<feature type="transmembrane region" description="Helical" evidence="1">
    <location>
        <begin position="233"/>
        <end position="252"/>
    </location>
</feature>
<keyword evidence="1" id="KW-1133">Transmembrane helix</keyword>
<evidence type="ECO:0000256" key="1">
    <source>
        <dbReference type="SAM" id="Phobius"/>
    </source>
</evidence>
<feature type="transmembrane region" description="Helical" evidence="1">
    <location>
        <begin position="26"/>
        <end position="48"/>
    </location>
</feature>
<proteinExistence type="predicted"/>
<dbReference type="PANTHER" id="PTHR37726:SF1">
    <property type="entry name" value="TRANSMEMBRANE PROTEIN"/>
    <property type="match status" value="1"/>
</dbReference>
<gene>
    <name evidence="3" type="primary">LOC111025312</name>
</gene>
<keyword evidence="1" id="KW-0812">Transmembrane</keyword>
<name>A0A6J1E258_MOMCH</name>
<reference evidence="3" key="1">
    <citation type="submission" date="2025-08" db="UniProtKB">
        <authorList>
            <consortium name="RefSeq"/>
        </authorList>
    </citation>
    <scope>IDENTIFICATION</scope>
</reference>
<dbReference type="Proteomes" id="UP000504603">
    <property type="component" value="Unplaced"/>
</dbReference>
<organism evidence="2 3">
    <name type="scientific">Momordica charantia</name>
    <name type="common">Bitter gourd</name>
    <name type="synonym">Balsam pear</name>
    <dbReference type="NCBI Taxonomy" id="3673"/>
    <lineage>
        <taxon>Eukaryota</taxon>
        <taxon>Viridiplantae</taxon>
        <taxon>Streptophyta</taxon>
        <taxon>Embryophyta</taxon>
        <taxon>Tracheophyta</taxon>
        <taxon>Spermatophyta</taxon>
        <taxon>Magnoliopsida</taxon>
        <taxon>eudicotyledons</taxon>
        <taxon>Gunneridae</taxon>
        <taxon>Pentapetalae</taxon>
        <taxon>rosids</taxon>
        <taxon>fabids</taxon>
        <taxon>Cucurbitales</taxon>
        <taxon>Cucurbitaceae</taxon>
        <taxon>Momordiceae</taxon>
        <taxon>Momordica</taxon>
    </lineage>
</organism>
<feature type="transmembrane region" description="Helical" evidence="1">
    <location>
        <begin position="79"/>
        <end position="99"/>
    </location>
</feature>
<keyword evidence="1" id="KW-0472">Membrane</keyword>
<dbReference type="GeneID" id="111025312"/>
<evidence type="ECO:0000313" key="2">
    <source>
        <dbReference type="Proteomes" id="UP000504603"/>
    </source>
</evidence>
<keyword evidence="2" id="KW-1185">Reference proteome</keyword>